<evidence type="ECO:0000256" key="6">
    <source>
        <dbReference type="ARBA" id="ARBA00022840"/>
    </source>
</evidence>
<dbReference type="GeneID" id="17291106"/>
<dbReference type="PROSITE" id="PS00107">
    <property type="entry name" value="PROTEIN_KINASE_ATP"/>
    <property type="match status" value="1"/>
</dbReference>
<comment type="catalytic activity">
    <reaction evidence="8">
        <text>L-seryl-[protein] + ATP = O-phospho-L-seryl-[protein] + ADP + H(+)</text>
        <dbReference type="Rhea" id="RHEA:17989"/>
        <dbReference type="Rhea" id="RHEA-COMP:9863"/>
        <dbReference type="Rhea" id="RHEA-COMP:11604"/>
        <dbReference type="ChEBI" id="CHEBI:15378"/>
        <dbReference type="ChEBI" id="CHEBI:29999"/>
        <dbReference type="ChEBI" id="CHEBI:30616"/>
        <dbReference type="ChEBI" id="CHEBI:83421"/>
        <dbReference type="ChEBI" id="CHEBI:456216"/>
        <dbReference type="EC" id="2.7.11.1"/>
    </reaction>
</comment>
<dbReference type="InterPro" id="IPR011009">
    <property type="entry name" value="Kinase-like_dom_sf"/>
</dbReference>
<comment type="similarity">
    <text evidence="10">Belongs to the protein kinase superfamily.</text>
</comment>
<dbReference type="HOGENOM" id="CLU_981577_0_0_1"/>
<dbReference type="SUPFAM" id="SSF56112">
    <property type="entry name" value="Protein kinase-like (PK-like)"/>
    <property type="match status" value="1"/>
</dbReference>
<evidence type="ECO:0000256" key="8">
    <source>
        <dbReference type="ARBA" id="ARBA00048679"/>
    </source>
</evidence>
<evidence type="ECO:0000256" key="7">
    <source>
        <dbReference type="ARBA" id="ARBA00047899"/>
    </source>
</evidence>
<keyword evidence="5" id="KW-0418">Kinase</keyword>
<feature type="binding site" evidence="9">
    <location>
        <position position="84"/>
    </location>
    <ligand>
        <name>ATP</name>
        <dbReference type="ChEBI" id="CHEBI:30616"/>
    </ligand>
</feature>
<evidence type="ECO:0000256" key="10">
    <source>
        <dbReference type="RuleBase" id="RU000304"/>
    </source>
</evidence>
<dbReference type="OMA" id="FNKQCST"/>
<dbReference type="GO" id="GO:0005524">
    <property type="term" value="F:ATP binding"/>
    <property type="evidence" value="ECO:0007669"/>
    <property type="project" value="UniProtKB-UniRule"/>
</dbReference>
<dbReference type="PANTHER" id="PTHR24356">
    <property type="entry name" value="SERINE/THREONINE-PROTEIN KINASE"/>
    <property type="match status" value="1"/>
</dbReference>
<dbReference type="AlphaFoldDB" id="L1IDR1"/>
<reference evidence="13 15" key="1">
    <citation type="journal article" date="2012" name="Nature">
        <title>Algal genomes reveal evolutionary mosaicism and the fate of nucleomorphs.</title>
        <authorList>
            <consortium name="DOE Joint Genome Institute"/>
            <person name="Curtis B.A."/>
            <person name="Tanifuji G."/>
            <person name="Burki F."/>
            <person name="Gruber A."/>
            <person name="Irimia M."/>
            <person name="Maruyama S."/>
            <person name="Arias M.C."/>
            <person name="Ball S.G."/>
            <person name="Gile G.H."/>
            <person name="Hirakawa Y."/>
            <person name="Hopkins J.F."/>
            <person name="Kuo A."/>
            <person name="Rensing S.A."/>
            <person name="Schmutz J."/>
            <person name="Symeonidi A."/>
            <person name="Elias M."/>
            <person name="Eveleigh R.J."/>
            <person name="Herman E.K."/>
            <person name="Klute M.J."/>
            <person name="Nakayama T."/>
            <person name="Obornik M."/>
            <person name="Reyes-Prieto A."/>
            <person name="Armbrust E.V."/>
            <person name="Aves S.J."/>
            <person name="Beiko R.G."/>
            <person name="Coutinho P."/>
            <person name="Dacks J.B."/>
            <person name="Durnford D.G."/>
            <person name="Fast N.M."/>
            <person name="Green B.R."/>
            <person name="Grisdale C.J."/>
            <person name="Hempel F."/>
            <person name="Henrissat B."/>
            <person name="Hoppner M.P."/>
            <person name="Ishida K."/>
            <person name="Kim E."/>
            <person name="Koreny L."/>
            <person name="Kroth P.G."/>
            <person name="Liu Y."/>
            <person name="Malik S.B."/>
            <person name="Maier U.G."/>
            <person name="McRose D."/>
            <person name="Mock T."/>
            <person name="Neilson J.A."/>
            <person name="Onodera N.T."/>
            <person name="Poole A.M."/>
            <person name="Pritham E.J."/>
            <person name="Richards T.A."/>
            <person name="Rocap G."/>
            <person name="Roy S.W."/>
            <person name="Sarai C."/>
            <person name="Schaack S."/>
            <person name="Shirato S."/>
            <person name="Slamovits C.H."/>
            <person name="Spencer D.F."/>
            <person name="Suzuki S."/>
            <person name="Worden A.Z."/>
            <person name="Zauner S."/>
            <person name="Barry K."/>
            <person name="Bell C."/>
            <person name="Bharti A.K."/>
            <person name="Crow J.A."/>
            <person name="Grimwood J."/>
            <person name="Kramer R."/>
            <person name="Lindquist E."/>
            <person name="Lucas S."/>
            <person name="Salamov A."/>
            <person name="McFadden G.I."/>
            <person name="Lane C.E."/>
            <person name="Keeling P.J."/>
            <person name="Gray M.W."/>
            <person name="Grigoriev I.V."/>
            <person name="Archibald J.M."/>
        </authorList>
    </citation>
    <scope>NUCLEOTIDE SEQUENCE</scope>
    <source>
        <strain evidence="13 15">CCMP2712</strain>
    </source>
</reference>
<evidence type="ECO:0000256" key="4">
    <source>
        <dbReference type="ARBA" id="ARBA00022741"/>
    </source>
</evidence>
<dbReference type="KEGG" id="gtt:GUITHDRAFT_80585"/>
<dbReference type="PROSITE" id="PS50011">
    <property type="entry name" value="PROTEIN_KINASE_DOM"/>
    <property type="match status" value="1"/>
</dbReference>
<sequence>MGDRTESVRETAARLNPPEDEAKVAADNSAKQRAIEKLRDARDLNLFKLAMGHDLGVGAYSRVRFGKLIVKELPQSLWPHIAVKIQDREVMNAQGYAANVEREIKILSMIKHPSIVGFIGSFTTEQSVFIAMEYLPNGDLQTILAAKGSLSTSATRFVTAEIILGLQHLHQNGIVYGDLKPENVLFDLQFHVKLSDFGSSRLSTLILILTFLLNECAVSEEEEEEGFRENRVEGTADYISPEVAQGLSRSTFASDAWAFGCVLFQLLAGHVPIVSSLDRHLEVA</sequence>
<feature type="region of interest" description="Disordered" evidence="11">
    <location>
        <begin position="1"/>
        <end position="28"/>
    </location>
</feature>
<dbReference type="GO" id="GO:0035556">
    <property type="term" value="P:intracellular signal transduction"/>
    <property type="evidence" value="ECO:0007669"/>
    <property type="project" value="TreeGrafter"/>
</dbReference>
<dbReference type="OrthoDB" id="347657at2759"/>
<dbReference type="STRING" id="905079.L1IDR1"/>
<evidence type="ECO:0000313" key="13">
    <source>
        <dbReference type="EMBL" id="EKX34358.1"/>
    </source>
</evidence>
<evidence type="ECO:0000256" key="3">
    <source>
        <dbReference type="ARBA" id="ARBA00022679"/>
    </source>
</evidence>
<dbReference type="SMART" id="SM00220">
    <property type="entry name" value="S_TKc"/>
    <property type="match status" value="1"/>
</dbReference>
<dbReference type="InterPro" id="IPR017441">
    <property type="entry name" value="Protein_kinase_ATP_BS"/>
</dbReference>
<dbReference type="Pfam" id="PF00069">
    <property type="entry name" value="Pkinase"/>
    <property type="match status" value="1"/>
</dbReference>
<dbReference type="PaxDb" id="55529-EKX34358"/>
<feature type="compositionally biased region" description="Basic and acidic residues" evidence="11">
    <location>
        <begin position="1"/>
        <end position="12"/>
    </location>
</feature>
<evidence type="ECO:0000313" key="15">
    <source>
        <dbReference type="Proteomes" id="UP000011087"/>
    </source>
</evidence>
<dbReference type="InterPro" id="IPR050236">
    <property type="entry name" value="Ser_Thr_kinase_AGC"/>
</dbReference>
<name>L1IDR1_GUITC</name>
<dbReference type="InterPro" id="IPR008271">
    <property type="entry name" value="Ser/Thr_kinase_AS"/>
</dbReference>
<dbReference type="EnsemblProtists" id="EKX34358">
    <property type="protein sequence ID" value="EKX34358"/>
    <property type="gene ID" value="GUITHDRAFT_80585"/>
</dbReference>
<dbReference type="Proteomes" id="UP000011087">
    <property type="component" value="Unassembled WGS sequence"/>
</dbReference>
<keyword evidence="3" id="KW-0808">Transferase</keyword>
<dbReference type="eggNOG" id="KOG0592">
    <property type="taxonomic scope" value="Eukaryota"/>
</dbReference>
<comment type="catalytic activity">
    <reaction evidence="7">
        <text>L-threonyl-[protein] + ATP = O-phospho-L-threonyl-[protein] + ADP + H(+)</text>
        <dbReference type="Rhea" id="RHEA:46608"/>
        <dbReference type="Rhea" id="RHEA-COMP:11060"/>
        <dbReference type="Rhea" id="RHEA-COMP:11605"/>
        <dbReference type="ChEBI" id="CHEBI:15378"/>
        <dbReference type="ChEBI" id="CHEBI:30013"/>
        <dbReference type="ChEBI" id="CHEBI:30616"/>
        <dbReference type="ChEBI" id="CHEBI:61977"/>
        <dbReference type="ChEBI" id="CHEBI:456216"/>
        <dbReference type="EC" id="2.7.11.1"/>
    </reaction>
</comment>
<dbReference type="EC" id="2.7.11.1" evidence="1"/>
<accession>L1IDR1</accession>
<dbReference type="RefSeq" id="XP_005821338.1">
    <property type="nucleotide sequence ID" value="XM_005821281.1"/>
</dbReference>
<dbReference type="InterPro" id="IPR000719">
    <property type="entry name" value="Prot_kinase_dom"/>
</dbReference>
<protein>
    <recommendedName>
        <fullName evidence="1">non-specific serine/threonine protein kinase</fullName>
        <ecNumber evidence="1">2.7.11.1</ecNumber>
    </recommendedName>
</protein>
<evidence type="ECO:0000256" key="2">
    <source>
        <dbReference type="ARBA" id="ARBA00022527"/>
    </source>
</evidence>
<proteinExistence type="inferred from homology"/>
<evidence type="ECO:0000259" key="12">
    <source>
        <dbReference type="PROSITE" id="PS50011"/>
    </source>
</evidence>
<feature type="domain" description="Protein kinase" evidence="12">
    <location>
        <begin position="49"/>
        <end position="284"/>
    </location>
</feature>
<organism evidence="13">
    <name type="scientific">Guillardia theta (strain CCMP2712)</name>
    <name type="common">Cryptophyte</name>
    <dbReference type="NCBI Taxonomy" id="905079"/>
    <lineage>
        <taxon>Eukaryota</taxon>
        <taxon>Cryptophyceae</taxon>
        <taxon>Pyrenomonadales</taxon>
        <taxon>Geminigeraceae</taxon>
        <taxon>Guillardia</taxon>
    </lineage>
</organism>
<dbReference type="GO" id="GO:0004674">
    <property type="term" value="F:protein serine/threonine kinase activity"/>
    <property type="evidence" value="ECO:0007669"/>
    <property type="project" value="UniProtKB-KW"/>
</dbReference>
<reference evidence="15" key="2">
    <citation type="submission" date="2012-11" db="EMBL/GenBank/DDBJ databases">
        <authorList>
            <person name="Kuo A."/>
            <person name="Curtis B.A."/>
            <person name="Tanifuji G."/>
            <person name="Burki F."/>
            <person name="Gruber A."/>
            <person name="Irimia M."/>
            <person name="Maruyama S."/>
            <person name="Arias M.C."/>
            <person name="Ball S.G."/>
            <person name="Gile G.H."/>
            <person name="Hirakawa Y."/>
            <person name="Hopkins J.F."/>
            <person name="Rensing S.A."/>
            <person name="Schmutz J."/>
            <person name="Symeonidi A."/>
            <person name="Elias M."/>
            <person name="Eveleigh R.J."/>
            <person name="Herman E.K."/>
            <person name="Klute M.J."/>
            <person name="Nakayama T."/>
            <person name="Obornik M."/>
            <person name="Reyes-Prieto A."/>
            <person name="Armbrust E.V."/>
            <person name="Aves S.J."/>
            <person name="Beiko R.G."/>
            <person name="Coutinho P."/>
            <person name="Dacks J.B."/>
            <person name="Durnford D.G."/>
            <person name="Fast N.M."/>
            <person name="Green B.R."/>
            <person name="Grisdale C."/>
            <person name="Hempe F."/>
            <person name="Henrissat B."/>
            <person name="Hoppner M.P."/>
            <person name="Ishida K.-I."/>
            <person name="Kim E."/>
            <person name="Koreny L."/>
            <person name="Kroth P.G."/>
            <person name="Liu Y."/>
            <person name="Malik S.-B."/>
            <person name="Maier U.G."/>
            <person name="McRose D."/>
            <person name="Mock T."/>
            <person name="Neilson J.A."/>
            <person name="Onodera N.T."/>
            <person name="Poole A.M."/>
            <person name="Pritham E.J."/>
            <person name="Richards T.A."/>
            <person name="Rocap G."/>
            <person name="Roy S.W."/>
            <person name="Sarai C."/>
            <person name="Schaack S."/>
            <person name="Shirato S."/>
            <person name="Slamovits C.H."/>
            <person name="Spencer D.F."/>
            <person name="Suzuki S."/>
            <person name="Worden A.Z."/>
            <person name="Zauner S."/>
            <person name="Barry K."/>
            <person name="Bell C."/>
            <person name="Bharti A.K."/>
            <person name="Crow J.A."/>
            <person name="Grimwood J."/>
            <person name="Kramer R."/>
            <person name="Lindquist E."/>
            <person name="Lucas S."/>
            <person name="Salamov A."/>
            <person name="McFadden G.I."/>
            <person name="Lane C.E."/>
            <person name="Keeling P.J."/>
            <person name="Gray M.W."/>
            <person name="Grigoriev I.V."/>
            <person name="Archibald J.M."/>
        </authorList>
    </citation>
    <scope>NUCLEOTIDE SEQUENCE</scope>
    <source>
        <strain evidence="15">CCMP2712</strain>
    </source>
</reference>
<dbReference type="PANTHER" id="PTHR24356:SF163">
    <property type="entry name" value="3-PHOSPHOINOSITIDE-DEPENDENT PROTEIN KINASE 1-RELATED"/>
    <property type="match status" value="1"/>
</dbReference>
<evidence type="ECO:0000256" key="9">
    <source>
        <dbReference type="PROSITE-ProRule" id="PRU10141"/>
    </source>
</evidence>
<evidence type="ECO:0000313" key="14">
    <source>
        <dbReference type="EnsemblProtists" id="EKX34358"/>
    </source>
</evidence>
<keyword evidence="15" id="KW-1185">Reference proteome</keyword>
<keyword evidence="4 9" id="KW-0547">Nucleotide-binding</keyword>
<evidence type="ECO:0000256" key="11">
    <source>
        <dbReference type="SAM" id="MobiDB-lite"/>
    </source>
</evidence>
<keyword evidence="2 10" id="KW-0723">Serine/threonine-protein kinase</keyword>
<keyword evidence="6 9" id="KW-0067">ATP-binding</keyword>
<evidence type="ECO:0000256" key="5">
    <source>
        <dbReference type="ARBA" id="ARBA00022777"/>
    </source>
</evidence>
<dbReference type="EMBL" id="JH993111">
    <property type="protein sequence ID" value="EKX34358.1"/>
    <property type="molecule type" value="Genomic_DNA"/>
</dbReference>
<reference evidence="14" key="3">
    <citation type="submission" date="2016-03" db="UniProtKB">
        <authorList>
            <consortium name="EnsemblProtists"/>
        </authorList>
    </citation>
    <scope>IDENTIFICATION</scope>
</reference>
<evidence type="ECO:0000256" key="1">
    <source>
        <dbReference type="ARBA" id="ARBA00012513"/>
    </source>
</evidence>
<gene>
    <name evidence="13" type="ORF">GUITHDRAFT_80585</name>
</gene>
<dbReference type="Gene3D" id="1.10.510.10">
    <property type="entry name" value="Transferase(Phosphotransferase) domain 1"/>
    <property type="match status" value="1"/>
</dbReference>
<dbReference type="PROSITE" id="PS00108">
    <property type="entry name" value="PROTEIN_KINASE_ST"/>
    <property type="match status" value="1"/>
</dbReference>